<proteinExistence type="predicted"/>
<feature type="compositionally biased region" description="Pro residues" evidence="1">
    <location>
        <begin position="166"/>
        <end position="178"/>
    </location>
</feature>
<feature type="compositionally biased region" description="Basic residues" evidence="1">
    <location>
        <begin position="127"/>
        <end position="141"/>
    </location>
</feature>
<feature type="compositionally biased region" description="Low complexity" evidence="1">
    <location>
        <begin position="1"/>
        <end position="21"/>
    </location>
</feature>
<reference evidence="2 3" key="1">
    <citation type="journal article" date="2014" name="Nat. Commun.">
        <title>Klebsormidium flaccidum genome reveals primary factors for plant terrestrial adaptation.</title>
        <authorList>
            <person name="Hori K."/>
            <person name="Maruyama F."/>
            <person name="Fujisawa T."/>
            <person name="Togashi T."/>
            <person name="Yamamoto N."/>
            <person name="Seo M."/>
            <person name="Sato S."/>
            <person name="Yamada T."/>
            <person name="Mori H."/>
            <person name="Tajima N."/>
            <person name="Moriyama T."/>
            <person name="Ikeuchi M."/>
            <person name="Watanabe M."/>
            <person name="Wada H."/>
            <person name="Kobayashi K."/>
            <person name="Saito M."/>
            <person name="Masuda T."/>
            <person name="Sasaki-Sekimoto Y."/>
            <person name="Mashiguchi K."/>
            <person name="Awai K."/>
            <person name="Shimojima M."/>
            <person name="Masuda S."/>
            <person name="Iwai M."/>
            <person name="Nobusawa T."/>
            <person name="Narise T."/>
            <person name="Kondo S."/>
            <person name="Saito H."/>
            <person name="Sato R."/>
            <person name="Murakawa M."/>
            <person name="Ihara Y."/>
            <person name="Oshima-Yamada Y."/>
            <person name="Ohtaka K."/>
            <person name="Satoh M."/>
            <person name="Sonobe K."/>
            <person name="Ishii M."/>
            <person name="Ohtani R."/>
            <person name="Kanamori-Sato M."/>
            <person name="Honoki R."/>
            <person name="Miyazaki D."/>
            <person name="Mochizuki H."/>
            <person name="Umetsu J."/>
            <person name="Higashi K."/>
            <person name="Shibata D."/>
            <person name="Kamiya Y."/>
            <person name="Sato N."/>
            <person name="Nakamura Y."/>
            <person name="Tabata S."/>
            <person name="Ida S."/>
            <person name="Kurokawa K."/>
            <person name="Ohta H."/>
        </authorList>
    </citation>
    <scope>NUCLEOTIDE SEQUENCE [LARGE SCALE GENOMIC DNA]</scope>
    <source>
        <strain evidence="2 3">NIES-2285</strain>
    </source>
</reference>
<sequence length="178" mass="18698">MQPRAGERQQGGQAAQVGKKGTNSNGSGDLCVGEHLAQGEAEITGPTSPGKGLLPQPWQLVQDQEEAQRSSQVPPAGHLHQGVAKQGPMMGPQLGDQVASAGGPQEGTGLPPEGGPQEVAEQDKRRAVTKRGGRTARHKMKSNAALVARRPQHAALLAQTGHPWHPHLPQPQTPHCPR</sequence>
<gene>
    <name evidence="2" type="ORF">KFL_003430060</name>
</gene>
<evidence type="ECO:0000256" key="1">
    <source>
        <dbReference type="SAM" id="MobiDB-lite"/>
    </source>
</evidence>
<protein>
    <submittedName>
        <fullName evidence="2">Uncharacterized protein</fullName>
    </submittedName>
</protein>
<feature type="region of interest" description="Disordered" evidence="1">
    <location>
        <begin position="1"/>
        <end position="145"/>
    </location>
</feature>
<organism evidence="2 3">
    <name type="scientific">Klebsormidium nitens</name>
    <name type="common">Green alga</name>
    <name type="synonym">Ulothrix nitens</name>
    <dbReference type="NCBI Taxonomy" id="105231"/>
    <lineage>
        <taxon>Eukaryota</taxon>
        <taxon>Viridiplantae</taxon>
        <taxon>Streptophyta</taxon>
        <taxon>Klebsormidiophyceae</taxon>
        <taxon>Klebsormidiales</taxon>
        <taxon>Klebsormidiaceae</taxon>
        <taxon>Klebsormidium</taxon>
    </lineage>
</organism>
<keyword evidence="3" id="KW-1185">Reference proteome</keyword>
<evidence type="ECO:0000313" key="3">
    <source>
        <dbReference type="Proteomes" id="UP000054558"/>
    </source>
</evidence>
<accession>A0A0U9HPC6</accession>
<dbReference type="Proteomes" id="UP000054558">
    <property type="component" value="Unassembled WGS sequence"/>
</dbReference>
<name>A0A0U9HPC6_KLENI</name>
<feature type="region of interest" description="Disordered" evidence="1">
    <location>
        <begin position="157"/>
        <end position="178"/>
    </location>
</feature>
<dbReference type="EMBL" id="DF237292">
    <property type="protein sequence ID" value="GAQ87286.1"/>
    <property type="molecule type" value="Genomic_DNA"/>
</dbReference>
<dbReference type="AlphaFoldDB" id="A0A0U9HPC6"/>
<evidence type="ECO:0000313" key="2">
    <source>
        <dbReference type="EMBL" id="GAQ87286.1"/>
    </source>
</evidence>